<keyword evidence="12" id="KW-1185">Reference proteome</keyword>
<feature type="transmembrane region" description="Helical" evidence="9">
    <location>
        <begin position="192"/>
        <end position="209"/>
    </location>
</feature>
<gene>
    <name evidence="11" type="ORF">X798_01262</name>
</gene>
<dbReference type="PANTHER" id="PTHR11003">
    <property type="entry name" value="POTASSIUM CHANNEL, SUBFAMILY K"/>
    <property type="match status" value="1"/>
</dbReference>
<evidence type="ECO:0000256" key="5">
    <source>
        <dbReference type="ARBA" id="ARBA00023065"/>
    </source>
</evidence>
<keyword evidence="6 9" id="KW-0472">Membrane</keyword>
<dbReference type="Pfam" id="PF07885">
    <property type="entry name" value="Ion_trans_2"/>
    <property type="match status" value="2"/>
</dbReference>
<name>A0A238C2N4_9BILA</name>
<dbReference type="AlphaFoldDB" id="A0A238C2N4"/>
<evidence type="ECO:0000259" key="10">
    <source>
        <dbReference type="Pfam" id="PF07885"/>
    </source>
</evidence>
<protein>
    <recommendedName>
        <fullName evidence="10">Potassium channel domain-containing protein</fullName>
    </recommendedName>
</protein>
<dbReference type="SUPFAM" id="SSF81324">
    <property type="entry name" value="Voltage-gated potassium channels"/>
    <property type="match status" value="2"/>
</dbReference>
<dbReference type="InterPro" id="IPR013099">
    <property type="entry name" value="K_chnl_dom"/>
</dbReference>
<dbReference type="OrthoDB" id="5811229at2759"/>
<feature type="transmembrane region" description="Helical" evidence="9">
    <location>
        <begin position="260"/>
        <end position="279"/>
    </location>
</feature>
<evidence type="ECO:0000256" key="4">
    <source>
        <dbReference type="ARBA" id="ARBA00022989"/>
    </source>
</evidence>
<feature type="domain" description="Potassium channel" evidence="10">
    <location>
        <begin position="147"/>
        <end position="216"/>
    </location>
</feature>
<proteinExistence type="inferred from homology"/>
<reference evidence="11 12" key="1">
    <citation type="submission" date="2015-12" db="EMBL/GenBank/DDBJ databases">
        <title>Draft genome of the nematode, Onchocerca flexuosa.</title>
        <authorList>
            <person name="Mitreva M."/>
        </authorList>
    </citation>
    <scope>NUCLEOTIDE SEQUENCE [LARGE SCALE GENOMIC DNA]</scope>
    <source>
        <strain evidence="11">Red Deer</strain>
    </source>
</reference>
<dbReference type="EMBL" id="KZ269980">
    <property type="protein sequence ID" value="OZC11406.1"/>
    <property type="molecule type" value="Genomic_DNA"/>
</dbReference>
<dbReference type="PANTHER" id="PTHR11003:SF66">
    <property type="entry name" value="POTASSIUM CHANNEL DOMAIN-CONTAINING PROTEIN"/>
    <property type="match status" value="1"/>
</dbReference>
<dbReference type="InterPro" id="IPR003280">
    <property type="entry name" value="2pore_dom_K_chnl"/>
</dbReference>
<feature type="transmembrane region" description="Helical" evidence="9">
    <location>
        <begin position="62"/>
        <end position="82"/>
    </location>
</feature>
<keyword evidence="7 8" id="KW-0407">Ion channel</keyword>
<evidence type="ECO:0000256" key="7">
    <source>
        <dbReference type="ARBA" id="ARBA00023303"/>
    </source>
</evidence>
<evidence type="ECO:0000256" key="1">
    <source>
        <dbReference type="ARBA" id="ARBA00004141"/>
    </source>
</evidence>
<dbReference type="GO" id="GO:0030322">
    <property type="term" value="P:stabilization of membrane potential"/>
    <property type="evidence" value="ECO:0007669"/>
    <property type="project" value="TreeGrafter"/>
</dbReference>
<feature type="transmembrane region" description="Helical" evidence="9">
    <location>
        <begin position="317"/>
        <end position="335"/>
    </location>
</feature>
<evidence type="ECO:0000256" key="8">
    <source>
        <dbReference type="RuleBase" id="RU003857"/>
    </source>
</evidence>
<dbReference type="Proteomes" id="UP000242913">
    <property type="component" value="Unassembled WGS sequence"/>
</dbReference>
<dbReference type="GO" id="GO:0022841">
    <property type="term" value="F:potassium ion leak channel activity"/>
    <property type="evidence" value="ECO:0007669"/>
    <property type="project" value="TreeGrafter"/>
</dbReference>
<accession>A0A238C2N4</accession>
<evidence type="ECO:0000256" key="6">
    <source>
        <dbReference type="ARBA" id="ARBA00023136"/>
    </source>
</evidence>
<keyword evidence="5 8" id="KW-0406">Ion transport</keyword>
<evidence type="ECO:0000313" key="11">
    <source>
        <dbReference type="EMBL" id="OZC11406.1"/>
    </source>
</evidence>
<comment type="subcellular location">
    <subcellularLocation>
        <location evidence="1">Membrane</location>
        <topology evidence="1">Multi-pass membrane protein</topology>
    </subcellularLocation>
</comment>
<evidence type="ECO:0000313" key="12">
    <source>
        <dbReference type="Proteomes" id="UP000242913"/>
    </source>
</evidence>
<organism evidence="11 12">
    <name type="scientific">Onchocerca flexuosa</name>
    <dbReference type="NCBI Taxonomy" id="387005"/>
    <lineage>
        <taxon>Eukaryota</taxon>
        <taxon>Metazoa</taxon>
        <taxon>Ecdysozoa</taxon>
        <taxon>Nematoda</taxon>
        <taxon>Chromadorea</taxon>
        <taxon>Rhabditida</taxon>
        <taxon>Spirurina</taxon>
        <taxon>Spiruromorpha</taxon>
        <taxon>Filarioidea</taxon>
        <taxon>Onchocercidae</taxon>
        <taxon>Onchocerca</taxon>
    </lineage>
</organism>
<evidence type="ECO:0000256" key="2">
    <source>
        <dbReference type="ARBA" id="ARBA00022448"/>
    </source>
</evidence>
<feature type="domain" description="Potassium channel" evidence="10">
    <location>
        <begin position="265"/>
        <end position="336"/>
    </location>
</feature>
<dbReference type="Gene3D" id="1.10.287.70">
    <property type="match status" value="1"/>
</dbReference>
<feature type="transmembrane region" description="Helical" evidence="9">
    <location>
        <begin position="159"/>
        <end position="180"/>
    </location>
</feature>
<keyword evidence="3 8" id="KW-0812">Transmembrane</keyword>
<dbReference type="PRINTS" id="PR01333">
    <property type="entry name" value="2POREKCHANEL"/>
</dbReference>
<dbReference type="GO" id="GO:0015271">
    <property type="term" value="F:outward rectifier potassium channel activity"/>
    <property type="evidence" value="ECO:0007669"/>
    <property type="project" value="TreeGrafter"/>
</dbReference>
<keyword evidence="4 9" id="KW-1133">Transmembrane helix</keyword>
<evidence type="ECO:0000256" key="3">
    <source>
        <dbReference type="ARBA" id="ARBA00022692"/>
    </source>
</evidence>
<comment type="similarity">
    <text evidence="8">Belongs to the two pore domain potassium channel (TC 1.A.1.8) family.</text>
</comment>
<feature type="transmembrane region" description="Helical" evidence="9">
    <location>
        <begin position="291"/>
        <end position="311"/>
    </location>
</feature>
<sequence>MLSASQSSCQSTNRTKNVMISQRNFYKNTVRNKFATMEANSKDISHAQIFLTRFHNKYGMRCYILTFCITFYALLGGIIFHATEHYHEIQYLEGNVNKLNTLISDLTNRIFNVTNATLTRRRQSNVDELIKSFYQQMLETEEKYKQSIMYKYNQMKNGAFTWTFSSAVFYAITLFTTIGYGTIACRTTTGKILTVIYSIIGIPLMLAVLRDIGSILLRYLTTVYNSCRRYFWKVRLQNRKISDIEKNDIEYVDVEFPFKLFIPITAIYLVICTIIVLIFNENRTISSGMTFGDAFYFCFMTMATIGLGDVMPSNLEHNPMIALIFPIGLTLLSIVNSNGYKKLEHCLINAVINLELFLERLLQQSEGRMVLQWLAPNIELLTIALPIFDDNIMFRDEILQSTIDSCEPSSDRDVIDHEATLGIFSSDCSNNNYKENIQLKYGMGILSEIDNLYDLNHTVQKNLIRRALTCSPRIQSVKRIRTMSGI</sequence>
<dbReference type="GO" id="GO:0005886">
    <property type="term" value="C:plasma membrane"/>
    <property type="evidence" value="ECO:0007669"/>
    <property type="project" value="TreeGrafter"/>
</dbReference>
<keyword evidence="2 8" id="KW-0813">Transport</keyword>
<evidence type="ECO:0000256" key="9">
    <source>
        <dbReference type="SAM" id="Phobius"/>
    </source>
</evidence>